<gene>
    <name evidence="4" type="primary">DNAH9_5</name>
    <name evidence="4" type="ORF">EYF80_008046</name>
</gene>
<feature type="region of interest" description="Disordered" evidence="1">
    <location>
        <begin position="105"/>
        <end position="127"/>
    </location>
</feature>
<keyword evidence="2" id="KW-0732">Signal</keyword>
<dbReference type="Pfam" id="PF17857">
    <property type="entry name" value="AAA_lid_1"/>
    <property type="match status" value="1"/>
</dbReference>
<evidence type="ECO:0000259" key="3">
    <source>
        <dbReference type="Pfam" id="PF17857"/>
    </source>
</evidence>
<accession>A0A4Z2IUC8</accession>
<organism evidence="4 5">
    <name type="scientific">Liparis tanakae</name>
    <name type="common">Tanaka's snailfish</name>
    <dbReference type="NCBI Taxonomy" id="230148"/>
    <lineage>
        <taxon>Eukaryota</taxon>
        <taxon>Metazoa</taxon>
        <taxon>Chordata</taxon>
        <taxon>Craniata</taxon>
        <taxon>Vertebrata</taxon>
        <taxon>Euteleostomi</taxon>
        <taxon>Actinopterygii</taxon>
        <taxon>Neopterygii</taxon>
        <taxon>Teleostei</taxon>
        <taxon>Neoteleostei</taxon>
        <taxon>Acanthomorphata</taxon>
        <taxon>Eupercaria</taxon>
        <taxon>Perciformes</taxon>
        <taxon>Cottioidei</taxon>
        <taxon>Cottales</taxon>
        <taxon>Liparidae</taxon>
        <taxon>Liparis</taxon>
    </lineage>
</organism>
<evidence type="ECO:0000313" key="5">
    <source>
        <dbReference type="Proteomes" id="UP000314294"/>
    </source>
</evidence>
<feature type="chain" id="PRO_5021384585" evidence="2">
    <location>
        <begin position="20"/>
        <end position="127"/>
    </location>
</feature>
<reference evidence="4 5" key="1">
    <citation type="submission" date="2019-03" db="EMBL/GenBank/DDBJ databases">
        <title>First draft genome of Liparis tanakae, snailfish: a comprehensive survey of snailfish specific genes.</title>
        <authorList>
            <person name="Kim W."/>
            <person name="Song I."/>
            <person name="Jeong J.-H."/>
            <person name="Kim D."/>
            <person name="Kim S."/>
            <person name="Ryu S."/>
            <person name="Song J.Y."/>
            <person name="Lee S.K."/>
        </authorList>
    </citation>
    <scope>NUCLEOTIDE SEQUENCE [LARGE SCALE GENOMIC DNA]</scope>
    <source>
        <tissue evidence="4">Muscle</tissue>
    </source>
</reference>
<evidence type="ECO:0000256" key="1">
    <source>
        <dbReference type="SAM" id="MobiDB-lite"/>
    </source>
</evidence>
<name>A0A4Z2IUC8_9TELE</name>
<dbReference type="AlphaFoldDB" id="A0A4Z2IUC8"/>
<dbReference type="OrthoDB" id="5593012at2759"/>
<keyword evidence="5" id="KW-1185">Reference proteome</keyword>
<feature type="domain" description="Dynein heavy chain 3 AAA+ lid" evidence="3">
    <location>
        <begin position="18"/>
        <end position="72"/>
    </location>
</feature>
<proteinExistence type="predicted"/>
<dbReference type="EMBL" id="SRLO01000045">
    <property type="protein sequence ID" value="TNN81600.1"/>
    <property type="molecule type" value="Genomic_DNA"/>
</dbReference>
<dbReference type="Gene3D" id="1.20.920.30">
    <property type="match status" value="1"/>
</dbReference>
<evidence type="ECO:0000256" key="2">
    <source>
        <dbReference type="SAM" id="SignalP"/>
    </source>
</evidence>
<sequence>MEDTLMVVFTLLSPGCTVGILFCTAECLKAPPDLLKIYLHESNRVYRDKLVEVQDFQAFDKLQADTVKKFYEFSRGRPERRARGRGEGGIIRLPALCLELDISGQHSEEKEERRKKKECSGRGGRGL</sequence>
<evidence type="ECO:0000313" key="4">
    <source>
        <dbReference type="EMBL" id="TNN81600.1"/>
    </source>
</evidence>
<dbReference type="InterPro" id="IPR041589">
    <property type="entry name" value="DNAH3_AAA_lid_1"/>
</dbReference>
<protein>
    <submittedName>
        <fullName evidence="4">Dynein heavy chain 9, axonemal</fullName>
    </submittedName>
</protein>
<feature type="signal peptide" evidence="2">
    <location>
        <begin position="1"/>
        <end position="19"/>
    </location>
</feature>
<comment type="caution">
    <text evidence="4">The sequence shown here is derived from an EMBL/GenBank/DDBJ whole genome shotgun (WGS) entry which is preliminary data.</text>
</comment>
<dbReference type="Proteomes" id="UP000314294">
    <property type="component" value="Unassembled WGS sequence"/>
</dbReference>